<evidence type="ECO:0000313" key="3">
    <source>
        <dbReference type="EMBL" id="SBW79436.1"/>
    </source>
</evidence>
<dbReference type="InterPro" id="IPR002514">
    <property type="entry name" value="Transposase_8"/>
</dbReference>
<keyword evidence="2" id="KW-0175">Coiled coil</keyword>
<comment type="similarity">
    <text evidence="1">Belongs to the transposase 8 family.</text>
</comment>
<gene>
    <name evidence="3" type="ORF">PVE_R1G1549</name>
</gene>
<proteinExistence type="inferred from homology"/>
<dbReference type="Gene3D" id="1.10.10.60">
    <property type="entry name" value="Homeodomain-like"/>
    <property type="match status" value="1"/>
</dbReference>
<dbReference type="GO" id="GO:0003677">
    <property type="term" value="F:DNA binding"/>
    <property type="evidence" value="ECO:0007669"/>
    <property type="project" value="InterPro"/>
</dbReference>
<dbReference type="InterPro" id="IPR009057">
    <property type="entry name" value="Homeodomain-like_sf"/>
</dbReference>
<dbReference type="PANTHER" id="PTHR33215:SF12">
    <property type="entry name" value="TRANSPOSASE INSN FOR INSERTION SEQUENCE ELEMENT IS911A-RELATED"/>
    <property type="match status" value="1"/>
</dbReference>
<evidence type="ECO:0000256" key="1">
    <source>
        <dbReference type="ARBA" id="ARBA00009964"/>
    </source>
</evidence>
<feature type="coiled-coil region" evidence="2">
    <location>
        <begin position="62"/>
        <end position="89"/>
    </location>
</feature>
<dbReference type="PANTHER" id="PTHR33215">
    <property type="entry name" value="PROTEIN DISTAL ANTENNA"/>
    <property type="match status" value="1"/>
</dbReference>
<dbReference type="InterPro" id="IPR051839">
    <property type="entry name" value="RD_transcriptional_regulator"/>
</dbReference>
<organism evidence="3 4">
    <name type="scientific">Pseudomonas veronii 1YdBTEX2</name>
    <dbReference type="NCBI Taxonomy" id="1295141"/>
    <lineage>
        <taxon>Bacteria</taxon>
        <taxon>Pseudomonadati</taxon>
        <taxon>Pseudomonadota</taxon>
        <taxon>Gammaproteobacteria</taxon>
        <taxon>Pseudomonadales</taxon>
        <taxon>Pseudomonadaceae</taxon>
        <taxon>Pseudomonas</taxon>
    </lineage>
</organism>
<dbReference type="GO" id="GO:0006313">
    <property type="term" value="P:DNA transposition"/>
    <property type="evidence" value="ECO:0007669"/>
    <property type="project" value="InterPro"/>
</dbReference>
<dbReference type="AlphaFoldDB" id="A0A1D3JTL3"/>
<evidence type="ECO:0000256" key="2">
    <source>
        <dbReference type="SAM" id="Coils"/>
    </source>
</evidence>
<sequence length="147" mass="16589">MTKQRRSFSAEFKREAADLVLKQNYSYIEASRSLGIGESALRRWVDQIQKEHKGITPQSKALTSEQQKIQELEARIARLEREKSILKNRLPGAPRPIGLETLRSTLILLDSGRWLFGGLVPVKKLDPGEAADPLVVARSVTPFRKVI</sequence>
<dbReference type="Proteomes" id="UP000245431">
    <property type="component" value="Chromosome PVE_r1"/>
</dbReference>
<dbReference type="EMBL" id="LT599583">
    <property type="protein sequence ID" value="SBW79436.1"/>
    <property type="molecule type" value="Genomic_DNA"/>
</dbReference>
<protein>
    <recommendedName>
        <fullName evidence="5">Transposase</fullName>
    </recommendedName>
</protein>
<evidence type="ECO:0008006" key="5">
    <source>
        <dbReference type="Google" id="ProtNLM"/>
    </source>
</evidence>
<reference evidence="4" key="1">
    <citation type="submission" date="2016-07" db="EMBL/GenBank/DDBJ databases">
        <authorList>
            <person name="Florea S."/>
            <person name="Webb J.S."/>
            <person name="Jaromczyk J."/>
            <person name="Schardl C.L."/>
        </authorList>
    </citation>
    <scope>NUCLEOTIDE SEQUENCE [LARGE SCALE GENOMIC DNA]</scope>
    <source>
        <strain evidence="4">1YdBTEX2</strain>
    </source>
</reference>
<name>A0A1D3JTL3_PSEVE</name>
<evidence type="ECO:0000313" key="4">
    <source>
        <dbReference type="Proteomes" id="UP000245431"/>
    </source>
</evidence>
<accession>A0A1D3JTL3</accession>
<dbReference type="Pfam" id="PF01527">
    <property type="entry name" value="HTH_Tnp_1"/>
    <property type="match status" value="1"/>
</dbReference>
<dbReference type="SUPFAM" id="SSF46689">
    <property type="entry name" value="Homeodomain-like"/>
    <property type="match status" value="1"/>
</dbReference>
<dbReference type="GO" id="GO:0004803">
    <property type="term" value="F:transposase activity"/>
    <property type="evidence" value="ECO:0007669"/>
    <property type="project" value="InterPro"/>
</dbReference>